<dbReference type="InterPro" id="IPR000700">
    <property type="entry name" value="PAS-assoc_C"/>
</dbReference>
<dbReference type="Gene3D" id="3.30.450.20">
    <property type="entry name" value="PAS domain"/>
    <property type="match status" value="1"/>
</dbReference>
<proteinExistence type="predicted"/>
<evidence type="ECO:0000313" key="13">
    <source>
        <dbReference type="Proteomes" id="UP000275027"/>
    </source>
</evidence>
<comment type="catalytic activity">
    <reaction evidence="1">
        <text>ATP + protein L-histidine = ADP + protein N-phospho-L-histidine.</text>
        <dbReference type="EC" id="2.7.13.3"/>
    </reaction>
</comment>
<evidence type="ECO:0000256" key="4">
    <source>
        <dbReference type="ARBA" id="ARBA00022679"/>
    </source>
</evidence>
<protein>
    <recommendedName>
        <fullName evidence="2">histidine kinase</fullName>
        <ecNumber evidence="2">2.7.13.3</ecNumber>
    </recommendedName>
</protein>
<keyword evidence="3" id="KW-0597">Phosphoprotein</keyword>
<reference evidence="11 13" key="2">
    <citation type="submission" date="2018-10" db="EMBL/GenBank/DDBJ databases">
        <title>Genomic Encyclopedia of Archaeal and Bacterial Type Strains, Phase II (KMG-II): from individual species to whole genera.</title>
        <authorList>
            <person name="Goeker M."/>
        </authorList>
    </citation>
    <scope>NUCLEOTIDE SEQUENCE [LARGE SCALE GENOMIC DNA]</scope>
    <source>
        <strain evidence="11 13">DSM 21886</strain>
    </source>
</reference>
<dbReference type="EC" id="2.7.13.3" evidence="2"/>
<keyword evidence="6" id="KW-1133">Transmembrane helix</keyword>
<dbReference type="InterPro" id="IPR003661">
    <property type="entry name" value="HisK_dim/P_dom"/>
</dbReference>
<dbReference type="InterPro" id="IPR035965">
    <property type="entry name" value="PAS-like_dom_sf"/>
</dbReference>
<dbReference type="InterPro" id="IPR005467">
    <property type="entry name" value="His_kinase_dom"/>
</dbReference>
<dbReference type="SMART" id="SM00387">
    <property type="entry name" value="HATPase_c"/>
    <property type="match status" value="1"/>
</dbReference>
<dbReference type="InterPro" id="IPR036097">
    <property type="entry name" value="HisK_dim/P_sf"/>
</dbReference>
<dbReference type="Gene3D" id="1.10.287.130">
    <property type="match status" value="1"/>
</dbReference>
<dbReference type="SUPFAM" id="SSF55785">
    <property type="entry name" value="PYP-like sensor domain (PAS domain)"/>
    <property type="match status" value="1"/>
</dbReference>
<sequence length="592" mass="68291">MKLKELLTPTLIYRTAQGVSFILVISVAIVFHVQMKSLNQSVDLISTSNKKQFELEKIISEVIQRENEMRSYIITKDSAFYNNNLTTKRKIFKSLSLLKDNFSSKQDLENIENIDDILQKRLALFDETLAISSAQPIDSALLNAKLLEGNRQTKELQEKIYELIEQEVTKLKIHNINHRYDIETSTITAFSLTILTLVILLFSLNKINIDFQKVRKLNEELKFVNQVSDNAEKVAGISHWKINMHTGKFFYSDNFYRILGEEPNAFDSKVENVTPYIHPDDYEETMKQHEESMKNHTPTSMIYRIIRKDGQIRYISSTGDFTYNTKGELVKIGVSNDITEEYTIKLALEEKNKTLIAINAELESFNQIVSHDLQEPLRKIQMFISRIEESETETISEKGKDYFLKIKNSANRMQNLMMDLVDYSKTMKDDKVFVKTSLNKLLADVLLELNVNIEEKNATVEIGNLPKINAIPFQIHQLFVNLISNSLKYSKKDVPPVIKIRTEKIKAGEKINDIELFGKKYHKITITDNGIGFRQEFSEKIFMLFKRLETDINYNGTGIGLAICKKIIENHKGYIKAEGNPEIGSTFTIYLP</sequence>
<feature type="domain" description="PAS" evidence="8">
    <location>
        <begin position="250"/>
        <end position="296"/>
    </location>
</feature>
<keyword evidence="5" id="KW-0418">Kinase</keyword>
<comment type="caution">
    <text evidence="11">The sequence shown here is derived from an EMBL/GenBank/DDBJ whole genome shotgun (WGS) entry which is preliminary data.</text>
</comment>
<dbReference type="Gene3D" id="3.30.565.10">
    <property type="entry name" value="Histidine kinase-like ATPase, C-terminal domain"/>
    <property type="match status" value="1"/>
</dbReference>
<dbReference type="Gene3D" id="2.10.70.100">
    <property type="match status" value="1"/>
</dbReference>
<dbReference type="PROSITE" id="PS50113">
    <property type="entry name" value="PAC"/>
    <property type="match status" value="1"/>
</dbReference>
<dbReference type="SUPFAM" id="SSF55874">
    <property type="entry name" value="ATPase domain of HSP90 chaperone/DNA topoisomerase II/histidine kinase"/>
    <property type="match status" value="1"/>
</dbReference>
<dbReference type="InterPro" id="IPR003594">
    <property type="entry name" value="HATPase_dom"/>
</dbReference>
<keyword evidence="4" id="KW-0808">Transferase</keyword>
<dbReference type="RefSeq" id="WP_101472426.1">
    <property type="nucleotide sequence ID" value="NZ_PJND01000008.1"/>
</dbReference>
<dbReference type="PANTHER" id="PTHR43304:SF1">
    <property type="entry name" value="PAC DOMAIN-CONTAINING PROTEIN"/>
    <property type="match status" value="1"/>
</dbReference>
<keyword evidence="12" id="KW-1185">Reference proteome</keyword>
<dbReference type="SMART" id="SM00388">
    <property type="entry name" value="HisKA"/>
    <property type="match status" value="1"/>
</dbReference>
<evidence type="ECO:0000256" key="6">
    <source>
        <dbReference type="SAM" id="Phobius"/>
    </source>
</evidence>
<dbReference type="InterPro" id="IPR004358">
    <property type="entry name" value="Sig_transdc_His_kin-like_C"/>
</dbReference>
<dbReference type="InterPro" id="IPR013655">
    <property type="entry name" value="PAS_fold_3"/>
</dbReference>
<gene>
    <name evidence="10" type="ORF">B0G92_2516</name>
    <name evidence="11" type="ORF">CLV50_1534</name>
</gene>
<evidence type="ECO:0000256" key="5">
    <source>
        <dbReference type="ARBA" id="ARBA00022777"/>
    </source>
</evidence>
<dbReference type="PANTHER" id="PTHR43304">
    <property type="entry name" value="PHYTOCHROME-LIKE PROTEIN CPH1"/>
    <property type="match status" value="1"/>
</dbReference>
<evidence type="ECO:0000256" key="3">
    <source>
        <dbReference type="ARBA" id="ARBA00022553"/>
    </source>
</evidence>
<dbReference type="Pfam" id="PF08447">
    <property type="entry name" value="PAS_3"/>
    <property type="match status" value="1"/>
</dbReference>
<dbReference type="SUPFAM" id="SSF47384">
    <property type="entry name" value="Homodimeric domain of signal transducing histidine kinase"/>
    <property type="match status" value="1"/>
</dbReference>
<dbReference type="EMBL" id="RCCB01000011">
    <property type="protein sequence ID" value="RLJ30130.1"/>
    <property type="molecule type" value="Genomic_DNA"/>
</dbReference>
<dbReference type="InterPro" id="IPR052162">
    <property type="entry name" value="Sensor_kinase/Photoreceptor"/>
</dbReference>
<evidence type="ECO:0000313" key="10">
    <source>
        <dbReference type="EMBL" id="PKW21232.1"/>
    </source>
</evidence>
<dbReference type="PROSITE" id="PS50109">
    <property type="entry name" value="HIS_KIN"/>
    <property type="match status" value="1"/>
</dbReference>
<evidence type="ECO:0000313" key="12">
    <source>
        <dbReference type="Proteomes" id="UP000233767"/>
    </source>
</evidence>
<feature type="domain" description="Histidine kinase" evidence="7">
    <location>
        <begin position="368"/>
        <end position="592"/>
    </location>
</feature>
<dbReference type="InterPro" id="IPR036890">
    <property type="entry name" value="HATPase_C_sf"/>
</dbReference>
<organism evidence="11 13">
    <name type="scientific">Flavobacterium lindanitolerans</name>
    <dbReference type="NCBI Taxonomy" id="428988"/>
    <lineage>
        <taxon>Bacteria</taxon>
        <taxon>Pseudomonadati</taxon>
        <taxon>Bacteroidota</taxon>
        <taxon>Flavobacteriia</taxon>
        <taxon>Flavobacteriales</taxon>
        <taxon>Flavobacteriaceae</taxon>
        <taxon>Flavobacterium</taxon>
    </lineage>
</organism>
<dbReference type="InterPro" id="IPR001610">
    <property type="entry name" value="PAC"/>
</dbReference>
<dbReference type="CDD" id="cd00130">
    <property type="entry name" value="PAS"/>
    <property type="match status" value="1"/>
</dbReference>
<dbReference type="InterPro" id="IPR000014">
    <property type="entry name" value="PAS"/>
</dbReference>
<dbReference type="PROSITE" id="PS50112">
    <property type="entry name" value="PAS"/>
    <property type="match status" value="1"/>
</dbReference>
<dbReference type="AlphaFoldDB" id="A0A497UGX7"/>
<dbReference type="InterPro" id="IPR007891">
    <property type="entry name" value="CHASE3"/>
</dbReference>
<dbReference type="SMART" id="SM00086">
    <property type="entry name" value="PAC"/>
    <property type="match status" value="1"/>
</dbReference>
<keyword evidence="6" id="KW-0472">Membrane</keyword>
<dbReference type="CDD" id="cd00082">
    <property type="entry name" value="HisKA"/>
    <property type="match status" value="1"/>
</dbReference>
<keyword evidence="6" id="KW-0812">Transmembrane</keyword>
<evidence type="ECO:0000313" key="11">
    <source>
        <dbReference type="EMBL" id="RLJ30130.1"/>
    </source>
</evidence>
<accession>A0A497UGX7</accession>
<dbReference type="PRINTS" id="PR00344">
    <property type="entry name" value="BCTRLSENSOR"/>
</dbReference>
<feature type="domain" description="PAC" evidence="9">
    <location>
        <begin position="299"/>
        <end position="350"/>
    </location>
</feature>
<feature type="transmembrane region" description="Helical" evidence="6">
    <location>
        <begin position="187"/>
        <end position="204"/>
    </location>
</feature>
<name>A0A497UGX7_9FLAO</name>
<dbReference type="Pfam" id="PF05227">
    <property type="entry name" value="CHASE3"/>
    <property type="match status" value="1"/>
</dbReference>
<evidence type="ECO:0000259" key="8">
    <source>
        <dbReference type="PROSITE" id="PS50112"/>
    </source>
</evidence>
<dbReference type="GO" id="GO:0000155">
    <property type="term" value="F:phosphorelay sensor kinase activity"/>
    <property type="evidence" value="ECO:0007669"/>
    <property type="project" value="InterPro"/>
</dbReference>
<dbReference type="Proteomes" id="UP000233767">
    <property type="component" value="Unassembled WGS sequence"/>
</dbReference>
<evidence type="ECO:0000256" key="2">
    <source>
        <dbReference type="ARBA" id="ARBA00012438"/>
    </source>
</evidence>
<dbReference type="EMBL" id="PJND01000008">
    <property type="protein sequence ID" value="PKW21232.1"/>
    <property type="molecule type" value="Genomic_DNA"/>
</dbReference>
<evidence type="ECO:0000259" key="9">
    <source>
        <dbReference type="PROSITE" id="PS50113"/>
    </source>
</evidence>
<evidence type="ECO:0000259" key="7">
    <source>
        <dbReference type="PROSITE" id="PS50109"/>
    </source>
</evidence>
<feature type="transmembrane region" description="Helical" evidence="6">
    <location>
        <begin position="12"/>
        <end position="31"/>
    </location>
</feature>
<dbReference type="Proteomes" id="UP000275027">
    <property type="component" value="Unassembled WGS sequence"/>
</dbReference>
<dbReference type="Pfam" id="PF00512">
    <property type="entry name" value="HisKA"/>
    <property type="match status" value="1"/>
</dbReference>
<dbReference type="Pfam" id="PF02518">
    <property type="entry name" value="HATPase_c"/>
    <property type="match status" value="1"/>
</dbReference>
<evidence type="ECO:0000256" key="1">
    <source>
        <dbReference type="ARBA" id="ARBA00000085"/>
    </source>
</evidence>
<reference evidence="10 12" key="1">
    <citation type="submission" date="2017-12" db="EMBL/GenBank/DDBJ databases">
        <title>Genomic Encyclopedia of Type Strains, Phase III (KMG-III): the genomes of soil and plant-associated and newly described type strains.</title>
        <authorList>
            <person name="Whitman W."/>
        </authorList>
    </citation>
    <scope>NUCLEOTIDE SEQUENCE [LARGE SCALE GENOMIC DNA]</scope>
    <source>
        <strain evidence="10 12">IP-10</strain>
    </source>
</reference>